<dbReference type="NCBIfam" id="TIGR03347">
    <property type="entry name" value="VI_chp_1"/>
    <property type="match status" value="1"/>
</dbReference>
<accession>A0A379SZ08</accession>
<protein>
    <submittedName>
        <fullName evidence="1">Type VI secretion protein</fullName>
    </submittedName>
</protein>
<reference evidence="1 2" key="1">
    <citation type="submission" date="2018-06" db="EMBL/GenBank/DDBJ databases">
        <authorList>
            <consortium name="Pathogen Informatics"/>
            <person name="Doyle S."/>
        </authorList>
    </citation>
    <scope>NUCLEOTIDE SEQUENCE [LARGE SCALE GENOMIC DNA]</scope>
    <source>
        <strain evidence="1 2">NCTC7304</strain>
    </source>
</reference>
<dbReference type="AlphaFoldDB" id="A0A379SZ08"/>
<name>A0A379SZ08_SALER</name>
<dbReference type="PANTHER" id="PTHR35564:SF3">
    <property type="entry name" value="TYPE VI SECRETION SYSTEM BASEPLATE SUBUNIT TSSG"/>
    <property type="match status" value="1"/>
</dbReference>
<dbReference type="PANTHER" id="PTHR35564">
    <property type="match status" value="1"/>
</dbReference>
<evidence type="ECO:0000313" key="2">
    <source>
        <dbReference type="Proteomes" id="UP000254762"/>
    </source>
</evidence>
<sequence length="428" mass="47525">MEREPQSAPARLIAQLGNRLPYINFYRFCQLLEQIQPDKPVTGSTWQVRYEPVRFRPHPGMGFPASEIKGAEPPEHPHLPPTVRITFMGLYGVESPLPTHYIDDITQRREGYEATVDFLDIFNHRLITQYYRIWRKYSYPATFEEGGKDKTSQYLLGLAGLGIDGCTDSIATPASRFLALLPVMLLPGRTAEGMASLVRLLAPNTQAKIWHHDKRRVPLKSPLTMSVRQPVTLTNRPVMGNYATDANSQVLMRLTTSDPTEVQGWLPGGELHGDLMALLHVYLGSRLNVRLQLCVDRSLLPDATMSAKPEAGAVQLGRTAVMRPLNSANTATHPKTITINLGRYERYRKIFTAGRPMKMAITAGKFPLAALAAGITLILAGCGLTQKVTDGTVAVTKSIFYKQVKPCILIFAPGKPLTAMPAAWHYPR</sequence>
<proteinExistence type="predicted"/>
<dbReference type="Proteomes" id="UP000254762">
    <property type="component" value="Unassembled WGS sequence"/>
</dbReference>
<gene>
    <name evidence="1" type="ORF">NCTC7304_04219</name>
</gene>
<dbReference type="EMBL" id="UGXD01000002">
    <property type="protein sequence ID" value="SUG34692.1"/>
    <property type="molecule type" value="Genomic_DNA"/>
</dbReference>
<dbReference type="Pfam" id="PF06996">
    <property type="entry name" value="T6SS_TssG"/>
    <property type="match status" value="1"/>
</dbReference>
<dbReference type="InterPro" id="IPR010732">
    <property type="entry name" value="T6SS_TssG-like"/>
</dbReference>
<organism evidence="1 2">
    <name type="scientific">Salmonella enterica subsp. arizonae</name>
    <dbReference type="NCBI Taxonomy" id="59203"/>
    <lineage>
        <taxon>Bacteria</taxon>
        <taxon>Pseudomonadati</taxon>
        <taxon>Pseudomonadota</taxon>
        <taxon>Gammaproteobacteria</taxon>
        <taxon>Enterobacterales</taxon>
        <taxon>Enterobacteriaceae</taxon>
        <taxon>Salmonella</taxon>
    </lineage>
</organism>
<evidence type="ECO:0000313" key="1">
    <source>
        <dbReference type="EMBL" id="SUG34692.1"/>
    </source>
</evidence>